<evidence type="ECO:0000313" key="11">
    <source>
        <dbReference type="Proteomes" id="UP000258927"/>
    </source>
</evidence>
<gene>
    <name evidence="10" type="ORF">MXMO3_02287</name>
</gene>
<feature type="domain" description="L,D-TPase catalytic" evidence="9">
    <location>
        <begin position="180"/>
        <end position="368"/>
    </location>
</feature>
<dbReference type="UniPathway" id="UPA00219"/>
<keyword evidence="4 7" id="KW-0133">Cell shape</keyword>
<comment type="pathway">
    <text evidence="1 7">Cell wall biogenesis; peptidoglycan biosynthesis.</text>
</comment>
<dbReference type="Pfam" id="PF01471">
    <property type="entry name" value="PG_binding_1"/>
    <property type="match status" value="1"/>
</dbReference>
<dbReference type="SUPFAM" id="SSF141523">
    <property type="entry name" value="L,D-transpeptidase catalytic domain-like"/>
    <property type="match status" value="1"/>
</dbReference>
<name>A0A2R4MFL7_9HYPH</name>
<dbReference type="Proteomes" id="UP000258927">
    <property type="component" value="Chromosome"/>
</dbReference>
<dbReference type="GO" id="GO:0016740">
    <property type="term" value="F:transferase activity"/>
    <property type="evidence" value="ECO:0007669"/>
    <property type="project" value="UniProtKB-KW"/>
</dbReference>
<keyword evidence="5 7" id="KW-0573">Peptidoglycan synthesis</keyword>
<dbReference type="InterPro" id="IPR002477">
    <property type="entry name" value="Peptidoglycan-bd-like"/>
</dbReference>
<evidence type="ECO:0000256" key="2">
    <source>
        <dbReference type="ARBA" id="ARBA00005992"/>
    </source>
</evidence>
<evidence type="ECO:0000256" key="4">
    <source>
        <dbReference type="ARBA" id="ARBA00022960"/>
    </source>
</evidence>
<dbReference type="GO" id="GO:0004180">
    <property type="term" value="F:carboxypeptidase activity"/>
    <property type="evidence" value="ECO:0007669"/>
    <property type="project" value="UniProtKB-ARBA"/>
</dbReference>
<dbReference type="RefSeq" id="WP_036222646.1">
    <property type="nucleotide sequence ID" value="NZ_CP021330.1"/>
</dbReference>
<evidence type="ECO:0000313" key="10">
    <source>
        <dbReference type="EMBL" id="AVX04800.1"/>
    </source>
</evidence>
<sequence>MNQLNWLAKLTFTLRAGCGALALAGLMAVPNVAFANETDNKEAAQEAIDSVEPILSYETSYNLIAAIKRYEQIVANGGWEEMTRGSYGLEKGDDRGHVRALRRRLIASGDLEDTGRLSSEFDDELDAALRQFQARHGLQLTGLIDQETYLTLNIPAETKLAQLRLNLERVNQVVGELSTRYIVVNIPAASIEAVENGVVERRHTAIVGRIDRQTPILTSKVHEINFNPYWHVPKSIIRRDIIKYMNQDPEYLTNYRIKIYDANGEELDPQSIDWSTEEAVQYAFRQEPGAENSMGHVKINFHNPHAVYLHDTPQKSLFGQNRRFHSSGCVRVENVDELVSWLLRENETDWSLPSVDAAFDSGERMDVGLEKPVPIITTYITAWANRDGVVSFRNDIYGYDEAGRVDFASN</sequence>
<evidence type="ECO:0000256" key="8">
    <source>
        <dbReference type="SAM" id="SignalP"/>
    </source>
</evidence>
<dbReference type="GO" id="GO:0008360">
    <property type="term" value="P:regulation of cell shape"/>
    <property type="evidence" value="ECO:0007669"/>
    <property type="project" value="UniProtKB-UniRule"/>
</dbReference>
<dbReference type="PANTHER" id="PTHR41533">
    <property type="entry name" value="L,D-TRANSPEPTIDASE HI_1667-RELATED"/>
    <property type="match status" value="1"/>
</dbReference>
<evidence type="ECO:0000256" key="3">
    <source>
        <dbReference type="ARBA" id="ARBA00022679"/>
    </source>
</evidence>
<accession>A0A2R4MFL7</accession>
<dbReference type="InterPro" id="IPR036366">
    <property type="entry name" value="PGBDSf"/>
</dbReference>
<keyword evidence="8" id="KW-0732">Signal</keyword>
<dbReference type="GO" id="GO:0071555">
    <property type="term" value="P:cell wall organization"/>
    <property type="evidence" value="ECO:0007669"/>
    <property type="project" value="UniProtKB-UniRule"/>
</dbReference>
<dbReference type="GO" id="GO:0009252">
    <property type="term" value="P:peptidoglycan biosynthetic process"/>
    <property type="evidence" value="ECO:0007669"/>
    <property type="project" value="UniProtKB-UniPathway"/>
</dbReference>
<feature type="chain" id="PRO_5015347373" evidence="8">
    <location>
        <begin position="36"/>
        <end position="410"/>
    </location>
</feature>
<comment type="similarity">
    <text evidence="2">Belongs to the YkuD family.</text>
</comment>
<evidence type="ECO:0000256" key="5">
    <source>
        <dbReference type="ARBA" id="ARBA00022984"/>
    </source>
</evidence>
<keyword evidence="11" id="KW-1185">Reference proteome</keyword>
<evidence type="ECO:0000259" key="9">
    <source>
        <dbReference type="PROSITE" id="PS52029"/>
    </source>
</evidence>
<feature type="signal peptide" evidence="8">
    <location>
        <begin position="1"/>
        <end position="35"/>
    </location>
</feature>
<dbReference type="Pfam" id="PF03734">
    <property type="entry name" value="YkuD"/>
    <property type="match status" value="1"/>
</dbReference>
<reference evidence="10 11" key="1">
    <citation type="submission" date="2017-05" db="EMBL/GenBank/DDBJ databases">
        <title>Genome Analysis of Maritalea myrionectae HL2708#5.</title>
        <authorList>
            <consortium name="Cotde Inc.-PKNU"/>
            <person name="Jang D."/>
            <person name="Oh H.-M."/>
        </authorList>
    </citation>
    <scope>NUCLEOTIDE SEQUENCE [LARGE SCALE GENOMIC DNA]</scope>
    <source>
        <strain evidence="10 11">HL2708#5</strain>
    </source>
</reference>
<dbReference type="KEGG" id="mmyr:MXMO3_02287"/>
<dbReference type="CDD" id="cd16913">
    <property type="entry name" value="YkuD_like"/>
    <property type="match status" value="1"/>
</dbReference>
<dbReference type="PANTHER" id="PTHR41533:SF2">
    <property type="entry name" value="BLR7131 PROTEIN"/>
    <property type="match status" value="1"/>
</dbReference>
<evidence type="ECO:0000256" key="1">
    <source>
        <dbReference type="ARBA" id="ARBA00004752"/>
    </source>
</evidence>
<dbReference type="AlphaFoldDB" id="A0A2R4MFL7"/>
<evidence type="ECO:0000256" key="7">
    <source>
        <dbReference type="PROSITE-ProRule" id="PRU01373"/>
    </source>
</evidence>
<feature type="active site" description="Proton donor/acceptor" evidence="7">
    <location>
        <position position="310"/>
    </location>
</feature>
<dbReference type="InterPro" id="IPR038063">
    <property type="entry name" value="Transpep_catalytic_dom"/>
</dbReference>
<keyword evidence="3" id="KW-0808">Transferase</keyword>
<dbReference type="SUPFAM" id="SSF47090">
    <property type="entry name" value="PGBD-like"/>
    <property type="match status" value="1"/>
</dbReference>
<proteinExistence type="inferred from homology"/>
<dbReference type="InterPro" id="IPR005490">
    <property type="entry name" value="LD_TPept_cat_dom"/>
</dbReference>
<feature type="active site" description="Nucleophile" evidence="7">
    <location>
        <position position="329"/>
    </location>
</feature>
<dbReference type="InterPro" id="IPR052905">
    <property type="entry name" value="LD-transpeptidase_YkuD-like"/>
</dbReference>
<dbReference type="STRING" id="1122213.GCA_000423365_02605"/>
<dbReference type="Gene3D" id="2.40.440.10">
    <property type="entry name" value="L,D-transpeptidase catalytic domain-like"/>
    <property type="match status" value="1"/>
</dbReference>
<dbReference type="EMBL" id="CP021330">
    <property type="protein sequence ID" value="AVX04800.1"/>
    <property type="molecule type" value="Genomic_DNA"/>
</dbReference>
<keyword evidence="6 7" id="KW-0961">Cell wall biogenesis/degradation</keyword>
<dbReference type="Gene3D" id="1.10.101.10">
    <property type="entry name" value="PGBD-like superfamily/PGBD"/>
    <property type="match status" value="1"/>
</dbReference>
<organism evidence="10 11">
    <name type="scientific">Maritalea myrionectae</name>
    <dbReference type="NCBI Taxonomy" id="454601"/>
    <lineage>
        <taxon>Bacteria</taxon>
        <taxon>Pseudomonadati</taxon>
        <taxon>Pseudomonadota</taxon>
        <taxon>Alphaproteobacteria</taxon>
        <taxon>Hyphomicrobiales</taxon>
        <taxon>Devosiaceae</taxon>
        <taxon>Maritalea</taxon>
    </lineage>
</organism>
<dbReference type="PROSITE" id="PS52029">
    <property type="entry name" value="LD_TPASE"/>
    <property type="match status" value="1"/>
</dbReference>
<evidence type="ECO:0000256" key="6">
    <source>
        <dbReference type="ARBA" id="ARBA00023316"/>
    </source>
</evidence>
<dbReference type="InterPro" id="IPR036365">
    <property type="entry name" value="PGBD-like_sf"/>
</dbReference>
<protein>
    <submittedName>
        <fullName evidence="10">Putative L,D-transpeptidase YcbB</fullName>
    </submittedName>
</protein>